<protein>
    <submittedName>
        <fullName evidence="1">33358_t:CDS:1</fullName>
    </submittedName>
</protein>
<reference evidence="1 2" key="1">
    <citation type="submission" date="2021-06" db="EMBL/GenBank/DDBJ databases">
        <authorList>
            <person name="Kallberg Y."/>
            <person name="Tangrot J."/>
            <person name="Rosling A."/>
        </authorList>
    </citation>
    <scope>NUCLEOTIDE SEQUENCE [LARGE SCALE GENOMIC DNA]</scope>
    <source>
        <strain evidence="1 2">120-4 pot B 10/14</strain>
    </source>
</reference>
<comment type="caution">
    <text evidence="1">The sequence shown here is derived from an EMBL/GenBank/DDBJ whole genome shotgun (WGS) entry which is preliminary data.</text>
</comment>
<sequence>MFLALENNCNIDYECLDMIVELAEKLRKEYCTSIEQKDIENDLRILKNNLNIHSSYFRNHNGKVNKLVQDFLFKKGHYIFERVTPLLQQRYNRGVANEIIKYFNIYANKENS</sequence>
<keyword evidence="2" id="KW-1185">Reference proteome</keyword>
<organism evidence="1 2">
    <name type="scientific">Gigaspora margarita</name>
    <dbReference type="NCBI Taxonomy" id="4874"/>
    <lineage>
        <taxon>Eukaryota</taxon>
        <taxon>Fungi</taxon>
        <taxon>Fungi incertae sedis</taxon>
        <taxon>Mucoromycota</taxon>
        <taxon>Glomeromycotina</taxon>
        <taxon>Glomeromycetes</taxon>
        <taxon>Diversisporales</taxon>
        <taxon>Gigasporaceae</taxon>
        <taxon>Gigaspora</taxon>
    </lineage>
</organism>
<dbReference type="Proteomes" id="UP000789901">
    <property type="component" value="Unassembled WGS sequence"/>
</dbReference>
<name>A0ABN7WHS1_GIGMA</name>
<dbReference type="EMBL" id="CAJVQB010045897">
    <property type="protein sequence ID" value="CAG8832709.1"/>
    <property type="molecule type" value="Genomic_DNA"/>
</dbReference>
<evidence type="ECO:0000313" key="2">
    <source>
        <dbReference type="Proteomes" id="UP000789901"/>
    </source>
</evidence>
<proteinExistence type="predicted"/>
<accession>A0ABN7WHS1</accession>
<evidence type="ECO:0000313" key="1">
    <source>
        <dbReference type="EMBL" id="CAG8832709.1"/>
    </source>
</evidence>
<feature type="non-terminal residue" evidence="1">
    <location>
        <position position="112"/>
    </location>
</feature>
<gene>
    <name evidence="1" type="ORF">GMARGA_LOCUS31188</name>
</gene>